<dbReference type="EMBL" id="JAEKJY010000004">
    <property type="protein sequence ID" value="MBN8236110.1"/>
    <property type="molecule type" value="Genomic_DNA"/>
</dbReference>
<reference evidence="7 8" key="1">
    <citation type="submission" date="2020-12" db="EMBL/GenBank/DDBJ databases">
        <title>Oil enriched cultivation method for isolating marine PHA-producing bacteria.</title>
        <authorList>
            <person name="Zheng W."/>
            <person name="Yu S."/>
            <person name="Huang Y."/>
        </authorList>
    </citation>
    <scope>NUCLEOTIDE SEQUENCE [LARGE SCALE GENOMIC DNA]</scope>
    <source>
        <strain evidence="7 8">SY-2-6</strain>
    </source>
</reference>
<dbReference type="RefSeq" id="WP_206934402.1">
    <property type="nucleotide sequence ID" value="NZ_JAEKJY010000004.1"/>
</dbReference>
<dbReference type="Gene3D" id="1.10.150.130">
    <property type="match status" value="1"/>
</dbReference>
<dbReference type="InterPro" id="IPR050090">
    <property type="entry name" value="Tyrosine_recombinase_XerCD"/>
</dbReference>
<dbReference type="SUPFAM" id="SSF56349">
    <property type="entry name" value="DNA breaking-rejoining enzymes"/>
    <property type="match status" value="1"/>
</dbReference>
<evidence type="ECO:0000256" key="4">
    <source>
        <dbReference type="PROSITE-ProRule" id="PRU01248"/>
    </source>
</evidence>
<dbReference type="InterPro" id="IPR044068">
    <property type="entry name" value="CB"/>
</dbReference>
<protein>
    <submittedName>
        <fullName evidence="7">Site-specific integrase</fullName>
    </submittedName>
</protein>
<name>A0ABS3DXQ4_9BACI</name>
<dbReference type="Gene3D" id="1.10.443.10">
    <property type="entry name" value="Intergrase catalytic core"/>
    <property type="match status" value="1"/>
</dbReference>
<proteinExistence type="predicted"/>
<comment type="caution">
    <text evidence="7">The sequence shown here is derived from an EMBL/GenBank/DDBJ whole genome shotgun (WGS) entry which is preliminary data.</text>
</comment>
<dbReference type="InterPro" id="IPR004107">
    <property type="entry name" value="Integrase_SAM-like_N"/>
</dbReference>
<dbReference type="Pfam" id="PF00589">
    <property type="entry name" value="Phage_integrase"/>
    <property type="match status" value="1"/>
</dbReference>
<evidence type="ECO:0000259" key="6">
    <source>
        <dbReference type="PROSITE" id="PS51900"/>
    </source>
</evidence>
<feature type="domain" description="Core-binding (CB)" evidence="6">
    <location>
        <begin position="72"/>
        <end position="163"/>
    </location>
</feature>
<evidence type="ECO:0000256" key="3">
    <source>
        <dbReference type="ARBA" id="ARBA00023172"/>
    </source>
</evidence>
<feature type="domain" description="Tyr recombinase" evidence="5">
    <location>
        <begin position="184"/>
        <end position="386"/>
    </location>
</feature>
<evidence type="ECO:0000256" key="1">
    <source>
        <dbReference type="ARBA" id="ARBA00022908"/>
    </source>
</evidence>
<evidence type="ECO:0000313" key="8">
    <source>
        <dbReference type="Proteomes" id="UP000663970"/>
    </source>
</evidence>
<dbReference type="InterPro" id="IPR010998">
    <property type="entry name" value="Integrase_recombinase_N"/>
</dbReference>
<accession>A0ABS3DXQ4</accession>
<sequence>MASYQKRGGNSFLLIVEAGYNAKGRRIRRTKTIRVEESLLKTKRKLENHLNQELVKFEMEVQAGEYIAPEKKTIAAFKEDWLEKHAVKNLALRTRQNYEEKLNNYILPFLGHMKVSEVKPIHIVNFMNEVSKPEASKRKREGLSDSTLYEIDKTLRVLFNRAVEWRIISKSPLSDLRRPKIKRKEMKFLEGDEVHKLFEALQNEPSHWRLYFLTATIGGFRRGELIALQWSDIDFENEEIIITNSIPAFENGKPHIKSTKTNEYSRHVPMPSWYMELLKEHKLEYSKEKLQLGADWQGEGYEFIFHSGEGKPYWPASATRKWSEIRKKYNIKNVRLHDLRHTMVTLLIEEGAALKAIQQRAGHSSSKITSDVYGHLTKKVSRSTAEKFEKYNPNYKTANESSN</sequence>
<dbReference type="InterPro" id="IPR011010">
    <property type="entry name" value="DNA_brk_join_enz"/>
</dbReference>
<dbReference type="Proteomes" id="UP000663970">
    <property type="component" value="Unassembled WGS sequence"/>
</dbReference>
<keyword evidence="1" id="KW-0229">DNA integration</keyword>
<dbReference type="InterPro" id="IPR002104">
    <property type="entry name" value="Integrase_catalytic"/>
</dbReference>
<organism evidence="7 8">
    <name type="scientific">Halobacillus kuroshimensis</name>
    <dbReference type="NCBI Taxonomy" id="302481"/>
    <lineage>
        <taxon>Bacteria</taxon>
        <taxon>Bacillati</taxon>
        <taxon>Bacillota</taxon>
        <taxon>Bacilli</taxon>
        <taxon>Bacillales</taxon>
        <taxon>Bacillaceae</taxon>
        <taxon>Halobacillus</taxon>
    </lineage>
</organism>
<dbReference type="CDD" id="cd01189">
    <property type="entry name" value="INT_ICEBs1_C_like"/>
    <property type="match status" value="1"/>
</dbReference>
<evidence type="ECO:0000256" key="2">
    <source>
        <dbReference type="ARBA" id="ARBA00023125"/>
    </source>
</evidence>
<gene>
    <name evidence="7" type="ORF">JF544_12670</name>
</gene>
<dbReference type="Pfam" id="PF14659">
    <property type="entry name" value="Phage_int_SAM_3"/>
    <property type="match status" value="1"/>
</dbReference>
<evidence type="ECO:0000313" key="7">
    <source>
        <dbReference type="EMBL" id="MBN8236110.1"/>
    </source>
</evidence>
<evidence type="ECO:0000259" key="5">
    <source>
        <dbReference type="PROSITE" id="PS51898"/>
    </source>
</evidence>
<keyword evidence="8" id="KW-1185">Reference proteome</keyword>
<dbReference type="InterPro" id="IPR013762">
    <property type="entry name" value="Integrase-like_cat_sf"/>
</dbReference>
<keyword evidence="3" id="KW-0233">DNA recombination</keyword>
<dbReference type="PANTHER" id="PTHR30349">
    <property type="entry name" value="PHAGE INTEGRASE-RELATED"/>
    <property type="match status" value="1"/>
</dbReference>
<dbReference type="PROSITE" id="PS51898">
    <property type="entry name" value="TYR_RECOMBINASE"/>
    <property type="match status" value="1"/>
</dbReference>
<keyword evidence="2 4" id="KW-0238">DNA-binding</keyword>
<dbReference type="PANTHER" id="PTHR30349:SF91">
    <property type="entry name" value="INTA PROTEIN"/>
    <property type="match status" value="1"/>
</dbReference>
<dbReference type="PROSITE" id="PS51900">
    <property type="entry name" value="CB"/>
    <property type="match status" value="1"/>
</dbReference>